<feature type="domain" description="N-acetyltransferase" evidence="1">
    <location>
        <begin position="13"/>
        <end position="151"/>
    </location>
</feature>
<protein>
    <submittedName>
        <fullName evidence="2">GNAT family N-acetyltransferase</fullName>
    </submittedName>
</protein>
<dbReference type="CDD" id="cd04301">
    <property type="entry name" value="NAT_SF"/>
    <property type="match status" value="1"/>
</dbReference>
<evidence type="ECO:0000259" key="1">
    <source>
        <dbReference type="PROSITE" id="PS51186"/>
    </source>
</evidence>
<accession>A0A2D0KT95</accession>
<dbReference type="RefSeq" id="WP_244590336.1">
    <property type="nucleotide sequence ID" value="NZ_CAWNRH010000148.1"/>
</dbReference>
<keyword evidence="2" id="KW-0808">Transferase</keyword>
<evidence type="ECO:0000313" key="3">
    <source>
        <dbReference type="Proteomes" id="UP000222366"/>
    </source>
</evidence>
<dbReference type="Gene3D" id="3.40.630.30">
    <property type="match status" value="1"/>
</dbReference>
<dbReference type="SUPFAM" id="SSF55729">
    <property type="entry name" value="Acyl-CoA N-acyltransferases (Nat)"/>
    <property type="match status" value="1"/>
</dbReference>
<reference evidence="2 3" key="1">
    <citation type="journal article" date="2017" name="Nat. Microbiol.">
        <title>Natural product diversity associated with the nematode symbionts Photorhabdus and Xenorhabdus.</title>
        <authorList>
            <person name="Tobias N.J."/>
            <person name="Wolff H."/>
            <person name="Djahanschiri B."/>
            <person name="Grundmann F."/>
            <person name="Kronenwerth M."/>
            <person name="Shi Y.M."/>
            <person name="Simonyi S."/>
            <person name="Grun P."/>
            <person name="Shapiro-Ilan D."/>
            <person name="Pidot S.J."/>
            <person name="Stinear T.P."/>
            <person name="Ebersberger I."/>
            <person name="Bode H.B."/>
        </authorList>
    </citation>
    <scope>NUCLEOTIDE SEQUENCE [LARGE SCALE GENOMIC DNA]</scope>
    <source>
        <strain evidence="2 3">DSM 17904</strain>
    </source>
</reference>
<dbReference type="EMBL" id="NJAJ01000007">
    <property type="protein sequence ID" value="PHM66598.1"/>
    <property type="molecule type" value="Genomic_DNA"/>
</dbReference>
<dbReference type="InterPro" id="IPR016181">
    <property type="entry name" value="Acyl_CoA_acyltransferase"/>
</dbReference>
<keyword evidence="3" id="KW-1185">Reference proteome</keyword>
<name>A0A2D0KT95_9GAMM</name>
<comment type="caution">
    <text evidence="2">The sequence shown here is derived from an EMBL/GenBank/DDBJ whole genome shotgun (WGS) entry which is preliminary data.</text>
</comment>
<dbReference type="AlphaFoldDB" id="A0A2D0KT95"/>
<organism evidence="2 3">
    <name type="scientific">Xenorhabdus stockiae</name>
    <dbReference type="NCBI Taxonomy" id="351614"/>
    <lineage>
        <taxon>Bacteria</taxon>
        <taxon>Pseudomonadati</taxon>
        <taxon>Pseudomonadota</taxon>
        <taxon>Gammaproteobacteria</taxon>
        <taxon>Enterobacterales</taxon>
        <taxon>Morganellaceae</taxon>
        <taxon>Xenorhabdus</taxon>
    </lineage>
</organism>
<sequence length="151" mass="17755">MMNLDDDQKDKILYIRRADMPDIDILTRIDPVALYDNRRLDQIKNWVKSQFCYLVKLDSEVVAYGVLHYNFFDYAFIEMLVVGERNRREGVGLQLINYLKSICSCPKLFTSTNQSNKSMQSLLNKAGFRKSGYIENLDEDDPELVFFYKIN</sequence>
<dbReference type="Proteomes" id="UP000222366">
    <property type="component" value="Unassembled WGS sequence"/>
</dbReference>
<dbReference type="PROSITE" id="PS51186">
    <property type="entry name" value="GNAT"/>
    <property type="match status" value="1"/>
</dbReference>
<evidence type="ECO:0000313" key="2">
    <source>
        <dbReference type="EMBL" id="PHM66598.1"/>
    </source>
</evidence>
<gene>
    <name evidence="2" type="ORF">Xsto_00924</name>
</gene>
<dbReference type="InterPro" id="IPR000182">
    <property type="entry name" value="GNAT_dom"/>
</dbReference>
<proteinExistence type="predicted"/>
<dbReference type="GO" id="GO:0016747">
    <property type="term" value="F:acyltransferase activity, transferring groups other than amino-acyl groups"/>
    <property type="evidence" value="ECO:0007669"/>
    <property type="project" value="InterPro"/>
</dbReference>
<dbReference type="Pfam" id="PF00583">
    <property type="entry name" value="Acetyltransf_1"/>
    <property type="match status" value="1"/>
</dbReference>